<dbReference type="SUPFAM" id="SSF143422">
    <property type="entry name" value="Transposase IS200-like"/>
    <property type="match status" value="1"/>
</dbReference>
<dbReference type="PANTHER" id="PTHR36966:SF1">
    <property type="entry name" value="REP-ASSOCIATED TYROSINE TRANSPOSASE"/>
    <property type="match status" value="1"/>
</dbReference>
<dbReference type="Pfam" id="PF01797">
    <property type="entry name" value="Y1_Tnp"/>
    <property type="match status" value="1"/>
</dbReference>
<dbReference type="SMART" id="SM01321">
    <property type="entry name" value="Y1_Tnp"/>
    <property type="match status" value="1"/>
</dbReference>
<dbReference type="InterPro" id="IPR036515">
    <property type="entry name" value="Transposase_17_sf"/>
</dbReference>
<dbReference type="NCBIfam" id="NF047646">
    <property type="entry name" value="REP_Tyr_transpos"/>
    <property type="match status" value="1"/>
</dbReference>
<dbReference type="AlphaFoldDB" id="A0A1T2L2T0"/>
<dbReference type="GO" id="GO:0006313">
    <property type="term" value="P:DNA transposition"/>
    <property type="evidence" value="ECO:0007669"/>
    <property type="project" value="InterPro"/>
</dbReference>
<comment type="caution">
    <text evidence="2">The sequence shown here is derived from an EMBL/GenBank/DDBJ whole genome shotgun (WGS) entry which is preliminary data.</text>
</comment>
<feature type="domain" description="Transposase IS200-like" evidence="1">
    <location>
        <begin position="8"/>
        <end position="129"/>
    </location>
</feature>
<dbReference type="Proteomes" id="UP000191110">
    <property type="component" value="Unassembled WGS sequence"/>
</dbReference>
<dbReference type="OrthoDB" id="9794403at2"/>
<keyword evidence="3" id="KW-1185">Reference proteome</keyword>
<evidence type="ECO:0000313" key="3">
    <source>
        <dbReference type="Proteomes" id="UP000191110"/>
    </source>
</evidence>
<evidence type="ECO:0000259" key="1">
    <source>
        <dbReference type="SMART" id="SM01321"/>
    </source>
</evidence>
<reference evidence="2 3" key="1">
    <citation type="submission" date="2016-11" db="EMBL/GenBank/DDBJ databases">
        <title>Mixed transmission modes and dynamic genome evolution in an obligate animal-bacterial symbiosis.</title>
        <authorList>
            <person name="Russell S.L."/>
            <person name="Corbett-Detig R.B."/>
            <person name="Cavanaugh C.M."/>
        </authorList>
    </citation>
    <scope>NUCLEOTIDE SEQUENCE [LARGE SCALE GENOMIC DNA]</scope>
    <source>
        <strain evidence="2">Sveles-Q1</strain>
    </source>
</reference>
<dbReference type="Gene3D" id="3.30.70.1290">
    <property type="entry name" value="Transposase IS200-like"/>
    <property type="match status" value="1"/>
</dbReference>
<dbReference type="EMBL" id="MPRL01000055">
    <property type="protein sequence ID" value="OOZ39330.1"/>
    <property type="molecule type" value="Genomic_DNA"/>
</dbReference>
<dbReference type="PANTHER" id="PTHR36966">
    <property type="entry name" value="REP-ASSOCIATED TYROSINE TRANSPOSASE"/>
    <property type="match status" value="1"/>
</dbReference>
<dbReference type="RefSeq" id="WP_078484375.1">
    <property type="nucleotide sequence ID" value="NZ_MPRL01000055.1"/>
</dbReference>
<gene>
    <name evidence="2" type="ORF">BOW53_12060</name>
</gene>
<accession>A0A1T2L2T0</accession>
<name>A0A1T2L2T0_9GAMM</name>
<dbReference type="GO" id="GO:0004803">
    <property type="term" value="F:transposase activity"/>
    <property type="evidence" value="ECO:0007669"/>
    <property type="project" value="InterPro"/>
</dbReference>
<evidence type="ECO:0000313" key="2">
    <source>
        <dbReference type="EMBL" id="OOZ39330.1"/>
    </source>
</evidence>
<dbReference type="InterPro" id="IPR002686">
    <property type="entry name" value="Transposase_17"/>
</dbReference>
<proteinExistence type="predicted"/>
<dbReference type="GO" id="GO:0043565">
    <property type="term" value="F:sequence-specific DNA binding"/>
    <property type="evidence" value="ECO:0007669"/>
    <property type="project" value="TreeGrafter"/>
</dbReference>
<organism evidence="2 3">
    <name type="scientific">Solemya pervernicosa gill symbiont</name>
    <dbReference type="NCBI Taxonomy" id="642797"/>
    <lineage>
        <taxon>Bacteria</taxon>
        <taxon>Pseudomonadati</taxon>
        <taxon>Pseudomonadota</taxon>
        <taxon>Gammaproteobacteria</taxon>
        <taxon>sulfur-oxidizing symbionts</taxon>
    </lineage>
</organism>
<sequence>MEYRRNFEAGGTYFFTVVTQSRQPILIDNIDLLRAAFVHTRKRYPFEIDAVVVLPDHLHTIWNLPRGDDDYARRWMVLKRKFSSPLSSATLNRSQRRKREKGVWQRRYWEHTIRDERDWRHHLDYIHYNPVKHGYVQAPRDWPYSSFMRAVGDGLYEPDWGMEIPAGVADVEYE</sequence>
<dbReference type="InterPro" id="IPR052715">
    <property type="entry name" value="RAYT_transposase"/>
</dbReference>
<protein>
    <submittedName>
        <fullName evidence="2">Transposase</fullName>
    </submittedName>
</protein>